<dbReference type="EMBL" id="CP006585">
    <property type="protein sequence ID" value="AGW12167.1"/>
    <property type="molecule type" value="Genomic_DNA"/>
</dbReference>
<evidence type="ECO:0000313" key="11">
    <source>
        <dbReference type="EMBL" id="AGW12167.1"/>
    </source>
</evidence>
<dbReference type="PANTHER" id="PTHR45745">
    <property type="entry name" value="PHOSPHOMANNOMUTASE 45A"/>
    <property type="match status" value="1"/>
</dbReference>
<dbReference type="SUPFAM" id="SSF53738">
    <property type="entry name" value="Phosphoglucomutase, first 3 domains"/>
    <property type="match status" value="3"/>
</dbReference>
<name>T2G8F5_MEGG1</name>
<gene>
    <name evidence="11" type="primary">pgm</name>
    <name evidence="11" type="ORF">DGI_0235</name>
</gene>
<protein>
    <submittedName>
        <fullName evidence="11">Putative phosphoglucomutase, alpha-D-glucose phosphate-specific</fullName>
    </submittedName>
</protein>
<dbReference type="PANTHER" id="PTHR45745:SF1">
    <property type="entry name" value="PHOSPHOGLUCOMUTASE 2B-RELATED"/>
    <property type="match status" value="1"/>
</dbReference>
<dbReference type="Pfam" id="PF02880">
    <property type="entry name" value="PGM_PMM_III"/>
    <property type="match status" value="1"/>
</dbReference>
<dbReference type="GO" id="GO:0008973">
    <property type="term" value="F:phosphopentomutase activity"/>
    <property type="evidence" value="ECO:0007669"/>
    <property type="project" value="TreeGrafter"/>
</dbReference>
<dbReference type="OrthoDB" id="9806956at2"/>
<evidence type="ECO:0000259" key="10">
    <source>
        <dbReference type="Pfam" id="PF02880"/>
    </source>
</evidence>
<reference evidence="12" key="2">
    <citation type="submission" date="2013-07" db="EMBL/GenBank/DDBJ databases">
        <authorList>
            <person name="Morais-Silva F.O."/>
            <person name="Rezende A.M."/>
            <person name="Pimentel C."/>
            <person name="Resende D.M."/>
            <person name="Santos C.I."/>
            <person name="Clemente C."/>
            <person name="de Oliveira L.M."/>
            <person name="da Silva S.M."/>
            <person name="Costa D.A."/>
            <person name="Varela-Raposo A."/>
            <person name="Horacio E.C.A."/>
            <person name="Matos M."/>
            <person name="Flores O."/>
            <person name="Ruiz J.C."/>
            <person name="Rodrigues-Pousada C."/>
        </authorList>
    </citation>
    <scope>NUCLEOTIDE SEQUENCE [LARGE SCALE GENOMIC DNA]</scope>
    <source>
        <strain evidence="12">ATCC 19364 / DSM 1382 / NCIMB 9332 / VKM B-1759</strain>
    </source>
</reference>
<dbReference type="STRING" id="1121448.DGI_0235"/>
<dbReference type="InterPro" id="IPR016055">
    <property type="entry name" value="A-D-PHexomutase_a/b/a-I/II/III"/>
</dbReference>
<dbReference type="Gene3D" id="3.30.310.50">
    <property type="entry name" value="Alpha-D-phosphohexomutase, C-terminal domain"/>
    <property type="match status" value="1"/>
</dbReference>
<proteinExistence type="inferred from homology"/>
<dbReference type="Proteomes" id="UP000016587">
    <property type="component" value="Chromosome"/>
</dbReference>
<dbReference type="GO" id="GO:0004614">
    <property type="term" value="F:phosphoglucomutase activity"/>
    <property type="evidence" value="ECO:0007669"/>
    <property type="project" value="InterPro"/>
</dbReference>
<dbReference type="GO" id="GO:0005975">
    <property type="term" value="P:carbohydrate metabolic process"/>
    <property type="evidence" value="ECO:0007669"/>
    <property type="project" value="InterPro"/>
</dbReference>
<evidence type="ECO:0000313" key="12">
    <source>
        <dbReference type="Proteomes" id="UP000016587"/>
    </source>
</evidence>
<dbReference type="RefSeq" id="WP_021758763.1">
    <property type="nucleotide sequence ID" value="NC_022444.1"/>
</dbReference>
<accession>T2G8F5</accession>
<evidence type="ECO:0000256" key="1">
    <source>
        <dbReference type="ARBA" id="ARBA00001946"/>
    </source>
</evidence>
<dbReference type="Pfam" id="PF02878">
    <property type="entry name" value="PGM_PMM_I"/>
    <property type="match status" value="1"/>
</dbReference>
<keyword evidence="3" id="KW-0597">Phosphoprotein</keyword>
<dbReference type="InterPro" id="IPR005844">
    <property type="entry name" value="A-D-PHexomutase_a/b/a-I"/>
</dbReference>
<dbReference type="HOGENOM" id="CLU_016950_8_1_7"/>
<feature type="domain" description="Alpha-D-phosphohexomutase alpha/beta/alpha" evidence="10">
    <location>
        <begin position="321"/>
        <end position="440"/>
    </location>
</feature>
<keyword evidence="5 7" id="KW-0460">Magnesium</keyword>
<keyword evidence="4 7" id="KW-0479">Metal-binding</keyword>
<dbReference type="AlphaFoldDB" id="T2G8F5"/>
<dbReference type="NCBIfam" id="TIGR01132">
    <property type="entry name" value="pgm"/>
    <property type="match status" value="1"/>
</dbReference>
<evidence type="ECO:0000259" key="9">
    <source>
        <dbReference type="Pfam" id="PF02879"/>
    </source>
</evidence>
<evidence type="ECO:0000256" key="2">
    <source>
        <dbReference type="ARBA" id="ARBA00010231"/>
    </source>
</evidence>
<comment type="cofactor">
    <cofactor evidence="1">
        <name>Mg(2+)</name>
        <dbReference type="ChEBI" id="CHEBI:18420"/>
    </cofactor>
</comment>
<dbReference type="KEGG" id="dgg:DGI_0235"/>
<feature type="domain" description="Alpha-D-phosphohexomutase alpha/beta/alpha" evidence="8">
    <location>
        <begin position="41"/>
        <end position="181"/>
    </location>
</feature>
<evidence type="ECO:0000256" key="6">
    <source>
        <dbReference type="ARBA" id="ARBA00023235"/>
    </source>
</evidence>
<comment type="similarity">
    <text evidence="2 7">Belongs to the phosphohexose mutase family.</text>
</comment>
<dbReference type="InterPro" id="IPR005846">
    <property type="entry name" value="A-D-PHexomutase_a/b/a-III"/>
</dbReference>
<dbReference type="Pfam" id="PF02879">
    <property type="entry name" value="PGM_PMM_II"/>
    <property type="match status" value="1"/>
</dbReference>
<dbReference type="GO" id="GO:0006166">
    <property type="term" value="P:purine ribonucleoside salvage"/>
    <property type="evidence" value="ECO:0007669"/>
    <property type="project" value="TreeGrafter"/>
</dbReference>
<dbReference type="CDD" id="cd05801">
    <property type="entry name" value="PGM_like3"/>
    <property type="match status" value="1"/>
</dbReference>
<dbReference type="SUPFAM" id="SSF55957">
    <property type="entry name" value="Phosphoglucomutase, C-terminal domain"/>
    <property type="match status" value="1"/>
</dbReference>
<keyword evidence="6" id="KW-0413">Isomerase</keyword>
<evidence type="ECO:0000259" key="8">
    <source>
        <dbReference type="Pfam" id="PF02878"/>
    </source>
</evidence>
<sequence length="549" mass="58994">MSVHPLAGQPAPREMLVNIPRLVTAYFAHTPNVLDPSQAVSFGTSGHRGSSLKASFNEAHILAVTQAVCDYRTAQGHAGPLFLGMDTHALSEPAFVTALEVLAANDVPVRYQAGLTATPTPVISHAVLLWNRDHPDHKADGIVITPSHNPPEDGGFKYNPPHGGPAGSEETAAIQKMANAYLEADNKGVRRFSYAKAKGAPSSAAYDFITPYVADLASVVDLDCVRDLKIKLGADPLGGSALTFWEPIAERYGLDLELVNNTLDPSFAFMPVDRDGVIRMDCSSPYAMAGLLAHKDAYAVAFGNDPDADRHGIVTPGGLMNPNDYLAVCVWYLFQYRPRWPKTAKVGKTIVTSMLLDRVAAKLGRDVAEVPVGFKWFVDGLLSGRYGFACEESAGASLLKKDGSVWTTDKDGIVMNLLAAEMTAITGKNPQQLYDDLTREFGRPVYTRVSAPANLEQKQAFKKLTPEMITTETLAGERIESVITHAPENGASIGGLKVSAPSGWFAARPSGTEDIYKIYVESMVGESHARLLAHEAQALVDTAFKAAGV</sequence>
<keyword evidence="12" id="KW-1185">Reference proteome</keyword>
<dbReference type="InterPro" id="IPR016066">
    <property type="entry name" value="A-D-PHexomutase_CS"/>
</dbReference>
<evidence type="ECO:0000256" key="7">
    <source>
        <dbReference type="RuleBase" id="RU004326"/>
    </source>
</evidence>
<evidence type="ECO:0000256" key="4">
    <source>
        <dbReference type="ARBA" id="ARBA00022723"/>
    </source>
</evidence>
<dbReference type="PROSITE" id="PS00710">
    <property type="entry name" value="PGM_PMM"/>
    <property type="match status" value="1"/>
</dbReference>
<dbReference type="eggNOG" id="COG0033">
    <property type="taxonomic scope" value="Bacteria"/>
</dbReference>
<dbReference type="Gene3D" id="3.40.120.10">
    <property type="entry name" value="Alpha-D-Glucose-1,6-Bisphosphate, subunit A, domain 3"/>
    <property type="match status" value="3"/>
</dbReference>
<organism evidence="11 12">
    <name type="scientific">Megalodesulfovibrio gigas (strain ATCC 19364 / DSM 1382 / NCIMB 9332 / VKM B-1759)</name>
    <name type="common">Desulfovibrio gigas</name>
    <dbReference type="NCBI Taxonomy" id="1121448"/>
    <lineage>
        <taxon>Bacteria</taxon>
        <taxon>Pseudomonadati</taxon>
        <taxon>Thermodesulfobacteriota</taxon>
        <taxon>Desulfovibrionia</taxon>
        <taxon>Desulfovibrionales</taxon>
        <taxon>Desulfovibrionaceae</taxon>
        <taxon>Megalodesulfovibrio</taxon>
    </lineage>
</organism>
<dbReference type="PATRIC" id="fig|1121448.10.peg.241"/>
<evidence type="ECO:0000256" key="3">
    <source>
        <dbReference type="ARBA" id="ARBA00022553"/>
    </source>
</evidence>
<dbReference type="InterPro" id="IPR005845">
    <property type="entry name" value="A-D-PHexomutase_a/b/a-II"/>
</dbReference>
<dbReference type="InterPro" id="IPR005852">
    <property type="entry name" value="PGM_a-D-Glc-sp"/>
</dbReference>
<reference evidence="11 12" key="1">
    <citation type="journal article" date="2013" name="J. Bacteriol.">
        <title>Roles of HynAB and Ech, the only two hydrogenases found in the model sulfate reducer Desulfovibrio gigas.</title>
        <authorList>
            <person name="Morais-Silva F.O."/>
            <person name="Santos C.I."/>
            <person name="Rodrigues R."/>
            <person name="Pereira I.A."/>
            <person name="Rodrigues-Pousada C."/>
        </authorList>
    </citation>
    <scope>NUCLEOTIDE SEQUENCE [LARGE SCALE GENOMIC DNA]</scope>
    <source>
        <strain evidence="12">ATCC 19364 / DSM 1382 / NCIMB 9332 / VKM B-1759</strain>
    </source>
</reference>
<feature type="domain" description="Alpha-D-phosphohexomutase alpha/beta/alpha" evidence="9">
    <location>
        <begin position="211"/>
        <end position="317"/>
    </location>
</feature>
<dbReference type="InterPro" id="IPR036900">
    <property type="entry name" value="A-D-PHexomutase_C_sf"/>
</dbReference>
<dbReference type="GO" id="GO:0000287">
    <property type="term" value="F:magnesium ion binding"/>
    <property type="evidence" value="ECO:0007669"/>
    <property type="project" value="InterPro"/>
</dbReference>
<evidence type="ECO:0000256" key="5">
    <source>
        <dbReference type="ARBA" id="ARBA00022842"/>
    </source>
</evidence>